<gene>
    <name evidence="1" type="ORF">PoB_006222100</name>
</gene>
<sequence length="103" mass="11235">MATPAASDGTAHPVTAALSANSDWISAIKDLSKECKVVMGRQLRDFIDGEFSFEDPLVTDVLKHCSLTNLVGESSFGDLDHDINRRANSSNLTRTASHFLKRN</sequence>
<dbReference type="Proteomes" id="UP000735302">
    <property type="component" value="Unassembled WGS sequence"/>
</dbReference>
<evidence type="ECO:0000313" key="2">
    <source>
        <dbReference type="Proteomes" id="UP000735302"/>
    </source>
</evidence>
<reference evidence="1 2" key="1">
    <citation type="journal article" date="2021" name="Elife">
        <title>Chloroplast acquisition without the gene transfer in kleptoplastic sea slugs, Plakobranchus ocellatus.</title>
        <authorList>
            <person name="Maeda T."/>
            <person name="Takahashi S."/>
            <person name="Yoshida T."/>
            <person name="Shimamura S."/>
            <person name="Takaki Y."/>
            <person name="Nagai Y."/>
            <person name="Toyoda A."/>
            <person name="Suzuki Y."/>
            <person name="Arimoto A."/>
            <person name="Ishii H."/>
            <person name="Satoh N."/>
            <person name="Nishiyama T."/>
            <person name="Hasebe M."/>
            <person name="Maruyama T."/>
            <person name="Minagawa J."/>
            <person name="Obokata J."/>
            <person name="Shigenobu S."/>
        </authorList>
    </citation>
    <scope>NUCLEOTIDE SEQUENCE [LARGE SCALE GENOMIC DNA]</scope>
</reference>
<protein>
    <submittedName>
        <fullName evidence="1">Uncharacterized protein</fullName>
    </submittedName>
</protein>
<keyword evidence="2" id="KW-1185">Reference proteome</keyword>
<accession>A0AAV4CVJ6</accession>
<comment type="caution">
    <text evidence="1">The sequence shown here is derived from an EMBL/GenBank/DDBJ whole genome shotgun (WGS) entry which is preliminary data.</text>
</comment>
<name>A0AAV4CVJ6_9GAST</name>
<proteinExistence type="predicted"/>
<organism evidence="1 2">
    <name type="scientific">Plakobranchus ocellatus</name>
    <dbReference type="NCBI Taxonomy" id="259542"/>
    <lineage>
        <taxon>Eukaryota</taxon>
        <taxon>Metazoa</taxon>
        <taxon>Spiralia</taxon>
        <taxon>Lophotrochozoa</taxon>
        <taxon>Mollusca</taxon>
        <taxon>Gastropoda</taxon>
        <taxon>Heterobranchia</taxon>
        <taxon>Euthyneura</taxon>
        <taxon>Panpulmonata</taxon>
        <taxon>Sacoglossa</taxon>
        <taxon>Placobranchoidea</taxon>
        <taxon>Plakobranchidae</taxon>
        <taxon>Plakobranchus</taxon>
    </lineage>
</organism>
<dbReference type="EMBL" id="BLXT01007004">
    <property type="protein sequence ID" value="GFO35716.1"/>
    <property type="molecule type" value="Genomic_DNA"/>
</dbReference>
<evidence type="ECO:0000313" key="1">
    <source>
        <dbReference type="EMBL" id="GFO35716.1"/>
    </source>
</evidence>
<dbReference type="AlphaFoldDB" id="A0AAV4CVJ6"/>